<protein>
    <submittedName>
        <fullName evidence="2">L-2-amino-thiazoline-4-carboxylic acid hydrolase</fullName>
    </submittedName>
</protein>
<name>A0ABV4JXV9_9BACT</name>
<evidence type="ECO:0000256" key="1">
    <source>
        <dbReference type="SAM" id="SignalP"/>
    </source>
</evidence>
<keyword evidence="3" id="KW-1185">Reference proteome</keyword>
<dbReference type="Proteomes" id="UP001568698">
    <property type="component" value="Unassembled WGS sequence"/>
</dbReference>
<sequence length="254" mass="27614">MLISRRTFMLGVLGAGCVLSSRPCFASIAQGIVAPLTDDQLNASFAGLCAGAGQLLAGRLSPNDLQAALTKARVLHARLLPLPDIGGPDNLVYSSFVVGPQYVALYKALSPYGVTAKEVGKLVYDLAAHSYAQQAPTLKANGERLFSPGYYAILRAWAERSRRKRYPMDWVQTVFRGDGTDYDLGIDYTECGLMKYFAAQGVPELAAYPCYVDFPASRAEGTGLYRTTTLAWGGEVCNFRYRKGRAVTQGWDKA</sequence>
<organism evidence="2 3">
    <name type="scientific">Pseudodesulfovibrio karagichevae</name>
    <dbReference type="NCBI Taxonomy" id="3239305"/>
    <lineage>
        <taxon>Bacteria</taxon>
        <taxon>Pseudomonadati</taxon>
        <taxon>Thermodesulfobacteriota</taxon>
        <taxon>Desulfovibrionia</taxon>
        <taxon>Desulfovibrionales</taxon>
        <taxon>Desulfovibrionaceae</taxon>
    </lineage>
</organism>
<comment type="caution">
    <text evidence="2">The sequence shown here is derived from an EMBL/GenBank/DDBJ whole genome shotgun (WGS) entry which is preliminary data.</text>
</comment>
<dbReference type="EMBL" id="JBGLYH010000003">
    <property type="protein sequence ID" value="MEZ7195530.1"/>
    <property type="molecule type" value="Genomic_DNA"/>
</dbReference>
<accession>A0ABV4JXV9</accession>
<evidence type="ECO:0000313" key="3">
    <source>
        <dbReference type="Proteomes" id="UP001568698"/>
    </source>
</evidence>
<dbReference type="PROSITE" id="PS51257">
    <property type="entry name" value="PROKAR_LIPOPROTEIN"/>
    <property type="match status" value="1"/>
</dbReference>
<reference evidence="2 3" key="1">
    <citation type="submission" date="2024-08" db="EMBL/GenBank/DDBJ databases">
        <title>Sulfate-reducing bacteria isolated from formation water of the oil field in Kazakhstan and description of Pseudodesulfovibrio sp.</title>
        <authorList>
            <person name="Bidzhieva S.K."/>
            <person name="Tourova T.P."/>
            <person name="Grouzdev D.S."/>
            <person name="Beletsky A.V."/>
            <person name="Sokolova D.S."/>
            <person name="Samigullina S.R."/>
            <person name="Poltaraus A.B."/>
            <person name="Avtukh A.N."/>
            <person name="Tereshina V.M."/>
            <person name="Zhaparov N.S."/>
            <person name="Mardanov A.V."/>
            <person name="Nazina T.N."/>
        </authorList>
    </citation>
    <scope>NUCLEOTIDE SEQUENCE [LARGE SCALE GENOMIC DNA]</scope>
    <source>
        <strain evidence="2 3">9FUS</strain>
    </source>
</reference>
<keyword evidence="1" id="KW-0732">Signal</keyword>
<keyword evidence="2" id="KW-0378">Hydrolase</keyword>
<gene>
    <name evidence="2" type="ORF">AB6M95_02110</name>
</gene>
<dbReference type="RefSeq" id="WP_371385078.1">
    <property type="nucleotide sequence ID" value="NZ_JBGLYH010000003.1"/>
</dbReference>
<evidence type="ECO:0000313" key="2">
    <source>
        <dbReference type="EMBL" id="MEZ7195530.1"/>
    </source>
</evidence>
<dbReference type="Pfam" id="PF14196">
    <property type="entry name" value="ATC_hydrolase"/>
    <property type="match status" value="1"/>
</dbReference>
<proteinExistence type="predicted"/>
<dbReference type="GO" id="GO:0016787">
    <property type="term" value="F:hydrolase activity"/>
    <property type="evidence" value="ECO:0007669"/>
    <property type="project" value="UniProtKB-KW"/>
</dbReference>
<dbReference type="InterPro" id="IPR026002">
    <property type="entry name" value="ATC_hydrolase-like"/>
</dbReference>
<feature type="signal peptide" evidence="1">
    <location>
        <begin position="1"/>
        <end position="26"/>
    </location>
</feature>
<feature type="chain" id="PRO_5045925566" evidence="1">
    <location>
        <begin position="27"/>
        <end position="254"/>
    </location>
</feature>